<evidence type="ECO:0000313" key="7">
    <source>
        <dbReference type="EMBL" id="KQK31224.1"/>
    </source>
</evidence>
<comment type="subcellular location">
    <subcellularLocation>
        <location evidence="1">Membrane</location>
        <topology evidence="1">Multi-pass membrane protein</topology>
    </subcellularLocation>
</comment>
<feature type="transmembrane region" description="Helical" evidence="6">
    <location>
        <begin position="30"/>
        <end position="47"/>
    </location>
</feature>
<keyword evidence="4 6" id="KW-0472">Membrane</keyword>
<evidence type="ECO:0000256" key="6">
    <source>
        <dbReference type="SAM" id="Phobius"/>
    </source>
</evidence>
<gene>
    <name evidence="7" type="ORF">ARD30_10350</name>
    <name evidence="8" type="ORF">SAMN05660750_01538</name>
</gene>
<dbReference type="EMBL" id="LMAR01000026">
    <property type="protein sequence ID" value="KQK31224.1"/>
    <property type="molecule type" value="Genomic_DNA"/>
</dbReference>
<evidence type="ECO:0000313" key="9">
    <source>
        <dbReference type="Proteomes" id="UP000051562"/>
    </source>
</evidence>
<dbReference type="OrthoDB" id="9806894at2"/>
<evidence type="ECO:0000256" key="2">
    <source>
        <dbReference type="ARBA" id="ARBA00022692"/>
    </source>
</evidence>
<evidence type="ECO:0000313" key="8">
    <source>
        <dbReference type="EMBL" id="SKB61306.1"/>
    </source>
</evidence>
<dbReference type="GO" id="GO:0009403">
    <property type="term" value="P:toxin biosynthetic process"/>
    <property type="evidence" value="ECO:0007669"/>
    <property type="project" value="InterPro"/>
</dbReference>
<dbReference type="AlphaFoldDB" id="A0A0Q3I871"/>
<feature type="region of interest" description="Disordered" evidence="5">
    <location>
        <begin position="177"/>
        <end position="205"/>
    </location>
</feature>
<reference evidence="7 9" key="1">
    <citation type="submission" date="2015-10" db="EMBL/GenBank/DDBJ databases">
        <title>Draft genome of Bosea thiooxidans.</title>
        <authorList>
            <person name="Wang X."/>
        </authorList>
    </citation>
    <scope>NUCLEOTIDE SEQUENCE [LARGE SCALE GENOMIC DNA]</scope>
    <source>
        <strain evidence="7 9">CGMCC 9174</strain>
    </source>
</reference>
<accession>A0A0Q3I871</accession>
<dbReference type="Pfam" id="PF02674">
    <property type="entry name" value="Colicin_V"/>
    <property type="match status" value="1"/>
</dbReference>
<dbReference type="Proteomes" id="UP000190130">
    <property type="component" value="Unassembled WGS sequence"/>
</dbReference>
<keyword evidence="2 6" id="KW-0812">Transmembrane</keyword>
<dbReference type="STRING" id="53254.SAMN05660750_01538"/>
<evidence type="ECO:0000313" key="10">
    <source>
        <dbReference type="Proteomes" id="UP000190130"/>
    </source>
</evidence>
<protein>
    <submittedName>
        <fullName evidence="8">Membrane protein required for colicin V production</fullName>
    </submittedName>
</protein>
<reference evidence="8 10" key="2">
    <citation type="submission" date="2017-02" db="EMBL/GenBank/DDBJ databases">
        <authorList>
            <person name="Peterson S.W."/>
        </authorList>
    </citation>
    <scope>NUCLEOTIDE SEQUENCE [LARGE SCALE GENOMIC DNA]</scope>
    <source>
        <strain evidence="8 10">DSM 9653</strain>
    </source>
</reference>
<dbReference type="EMBL" id="FUYX01000003">
    <property type="protein sequence ID" value="SKB61306.1"/>
    <property type="molecule type" value="Genomic_DNA"/>
</dbReference>
<feature type="transmembrane region" description="Helical" evidence="6">
    <location>
        <begin position="67"/>
        <end position="87"/>
    </location>
</feature>
<sequence>MPVTILDLVVIGVVLISALLAAVRGFTREVLAIASWVAAAAVAWVFHPQLLPFVKQYIPASSAQDTIALVAAIAALFLGTLIVVSLITARISDFVLDSRIGALDRTLGFVFGAARGLLLAVIGYLFFAALVGNEKMPVWAKDAKAKPMLEETGRSLISMLPQDVNADFIKNLLKKQKPEEGTEAPAEEPRSPAAPAPVAPAPARP</sequence>
<evidence type="ECO:0000256" key="5">
    <source>
        <dbReference type="SAM" id="MobiDB-lite"/>
    </source>
</evidence>
<dbReference type="InterPro" id="IPR052719">
    <property type="entry name" value="CvpA-like"/>
</dbReference>
<dbReference type="PANTHER" id="PTHR36926">
    <property type="entry name" value="COLICIN V PRODUCTION PROTEIN"/>
    <property type="match status" value="1"/>
</dbReference>
<evidence type="ECO:0000256" key="1">
    <source>
        <dbReference type="ARBA" id="ARBA00004141"/>
    </source>
</evidence>
<dbReference type="RefSeq" id="WP_055727507.1">
    <property type="nucleotide sequence ID" value="NZ_FUYX01000003.1"/>
</dbReference>
<dbReference type="GO" id="GO:0016020">
    <property type="term" value="C:membrane"/>
    <property type="evidence" value="ECO:0007669"/>
    <property type="project" value="UniProtKB-SubCell"/>
</dbReference>
<dbReference type="InterPro" id="IPR003825">
    <property type="entry name" value="Colicin-V_CvpA"/>
</dbReference>
<keyword evidence="9" id="KW-1185">Reference proteome</keyword>
<dbReference type="PANTHER" id="PTHR36926:SF1">
    <property type="entry name" value="COLICIN V PRODUCTION PROTEIN"/>
    <property type="match status" value="1"/>
</dbReference>
<keyword evidence="3 6" id="KW-1133">Transmembrane helix</keyword>
<evidence type="ECO:0000256" key="3">
    <source>
        <dbReference type="ARBA" id="ARBA00022989"/>
    </source>
</evidence>
<organism evidence="7 9">
    <name type="scientific">Bosea thiooxidans</name>
    <dbReference type="NCBI Taxonomy" id="53254"/>
    <lineage>
        <taxon>Bacteria</taxon>
        <taxon>Pseudomonadati</taxon>
        <taxon>Pseudomonadota</taxon>
        <taxon>Alphaproteobacteria</taxon>
        <taxon>Hyphomicrobiales</taxon>
        <taxon>Boseaceae</taxon>
        <taxon>Bosea</taxon>
    </lineage>
</organism>
<proteinExistence type="predicted"/>
<name>A0A0Q3I871_9HYPH</name>
<dbReference type="Proteomes" id="UP000051562">
    <property type="component" value="Unassembled WGS sequence"/>
</dbReference>
<feature type="transmembrane region" description="Helical" evidence="6">
    <location>
        <begin position="6"/>
        <end position="23"/>
    </location>
</feature>
<evidence type="ECO:0000256" key="4">
    <source>
        <dbReference type="ARBA" id="ARBA00023136"/>
    </source>
</evidence>
<feature type="compositionally biased region" description="Pro residues" evidence="5">
    <location>
        <begin position="192"/>
        <end position="205"/>
    </location>
</feature>
<feature type="transmembrane region" description="Helical" evidence="6">
    <location>
        <begin position="107"/>
        <end position="131"/>
    </location>
</feature>